<feature type="domain" description="Nucleoside phosphorylase" evidence="1">
    <location>
        <begin position="7"/>
        <end position="113"/>
    </location>
</feature>
<name>A0A813J6V0_POLGL</name>
<dbReference type="Gene3D" id="3.40.50.1580">
    <property type="entry name" value="Nucleoside phosphorylase domain"/>
    <property type="match status" value="1"/>
</dbReference>
<proteinExistence type="predicted"/>
<dbReference type="Proteomes" id="UP000626109">
    <property type="component" value="Unassembled WGS sequence"/>
</dbReference>
<accession>A0A813J6V0</accession>
<dbReference type="AlphaFoldDB" id="A0A813J6V0"/>
<dbReference type="GO" id="GO:0004850">
    <property type="term" value="F:uridine phosphorylase activity"/>
    <property type="evidence" value="ECO:0007669"/>
    <property type="project" value="TreeGrafter"/>
</dbReference>
<dbReference type="InterPro" id="IPR000845">
    <property type="entry name" value="Nucleoside_phosphorylase_d"/>
</dbReference>
<dbReference type="InterPro" id="IPR035994">
    <property type="entry name" value="Nucleoside_phosphorylase_sf"/>
</dbReference>
<gene>
    <name evidence="2" type="ORF">PGLA2088_LOCUS15735</name>
</gene>
<dbReference type="GO" id="GO:0005829">
    <property type="term" value="C:cytosol"/>
    <property type="evidence" value="ECO:0007669"/>
    <property type="project" value="TreeGrafter"/>
</dbReference>
<reference evidence="2" key="1">
    <citation type="submission" date="2021-02" db="EMBL/GenBank/DDBJ databases">
        <authorList>
            <person name="Dougan E. K."/>
            <person name="Rhodes N."/>
            <person name="Thang M."/>
            <person name="Chan C."/>
        </authorList>
    </citation>
    <scope>NUCLEOTIDE SEQUENCE</scope>
</reference>
<dbReference type="PANTHER" id="PTHR43691">
    <property type="entry name" value="URIDINE PHOSPHORYLASE"/>
    <property type="match status" value="1"/>
</dbReference>
<dbReference type="Pfam" id="PF01048">
    <property type="entry name" value="PNP_UDP_1"/>
    <property type="match status" value="1"/>
</dbReference>
<dbReference type="GO" id="GO:0006218">
    <property type="term" value="P:uridine catabolic process"/>
    <property type="evidence" value="ECO:0007669"/>
    <property type="project" value="TreeGrafter"/>
</dbReference>
<dbReference type="PANTHER" id="PTHR43691:SF14">
    <property type="entry name" value="URIDINE PHOSPHORYLASE"/>
    <property type="match status" value="1"/>
</dbReference>
<sequence>MPYLISDLCLPDPELSAGVSAALRAELGDEQVVEGVNITADSFYGAQGRKDACFHDDNSGVMAEVLRRHPEAVSMEMETFQLLHLARSCLPLGNMRAAAAVVNVANRQTGDVVGEEALRAAEKDGGKALLKALASLPLVPAATA</sequence>
<evidence type="ECO:0000313" key="2">
    <source>
        <dbReference type="EMBL" id="CAE8664853.1"/>
    </source>
</evidence>
<comment type="caution">
    <text evidence="2">The sequence shown here is derived from an EMBL/GenBank/DDBJ whole genome shotgun (WGS) entry which is preliminary data.</text>
</comment>
<dbReference type="EMBL" id="CAJNNW010019619">
    <property type="protein sequence ID" value="CAE8664853.1"/>
    <property type="molecule type" value="Genomic_DNA"/>
</dbReference>
<organism evidence="2 3">
    <name type="scientific">Polarella glacialis</name>
    <name type="common">Dinoflagellate</name>
    <dbReference type="NCBI Taxonomy" id="89957"/>
    <lineage>
        <taxon>Eukaryota</taxon>
        <taxon>Sar</taxon>
        <taxon>Alveolata</taxon>
        <taxon>Dinophyceae</taxon>
        <taxon>Suessiales</taxon>
        <taxon>Suessiaceae</taxon>
        <taxon>Polarella</taxon>
    </lineage>
</organism>
<evidence type="ECO:0000313" key="3">
    <source>
        <dbReference type="Proteomes" id="UP000626109"/>
    </source>
</evidence>
<dbReference type="SUPFAM" id="SSF53167">
    <property type="entry name" value="Purine and uridine phosphorylases"/>
    <property type="match status" value="1"/>
</dbReference>
<evidence type="ECO:0000259" key="1">
    <source>
        <dbReference type="Pfam" id="PF01048"/>
    </source>
</evidence>
<protein>
    <recommendedName>
        <fullName evidence="1">Nucleoside phosphorylase domain-containing protein</fullName>
    </recommendedName>
</protein>